<feature type="domain" description="Dynein heavy chain C-terminal" evidence="21">
    <location>
        <begin position="1600"/>
        <end position="1894"/>
    </location>
</feature>
<dbReference type="InterPro" id="IPR024317">
    <property type="entry name" value="Dynein_heavy_chain_D4_dom"/>
</dbReference>
<evidence type="ECO:0000256" key="5">
    <source>
        <dbReference type="ARBA" id="ARBA00022737"/>
    </source>
</evidence>
<dbReference type="InterPro" id="IPR024743">
    <property type="entry name" value="Dynein_HC_stalk"/>
</dbReference>
<dbReference type="GO" id="GO:0030286">
    <property type="term" value="C:dynein complex"/>
    <property type="evidence" value="ECO:0007669"/>
    <property type="project" value="UniProtKB-KW"/>
</dbReference>
<evidence type="ECO:0000256" key="11">
    <source>
        <dbReference type="ARBA" id="ARBA00023175"/>
    </source>
</evidence>
<evidence type="ECO:0000313" key="22">
    <source>
        <dbReference type="EMBL" id="CAG2194981.1"/>
    </source>
</evidence>
<dbReference type="Gene3D" id="1.10.8.1220">
    <property type="match status" value="1"/>
</dbReference>
<evidence type="ECO:0000256" key="14">
    <source>
        <dbReference type="SAM" id="Coils"/>
    </source>
</evidence>
<dbReference type="Gene3D" id="3.40.50.300">
    <property type="entry name" value="P-loop containing nucleotide triphosphate hydrolases"/>
    <property type="match status" value="3"/>
</dbReference>
<dbReference type="InterPro" id="IPR026983">
    <property type="entry name" value="DHC"/>
</dbReference>
<accession>A0A8S3QDL1</accession>
<keyword evidence="8" id="KW-0243">Dynein</keyword>
<evidence type="ECO:0000256" key="8">
    <source>
        <dbReference type="ARBA" id="ARBA00023017"/>
    </source>
</evidence>
<dbReference type="Gene3D" id="3.10.490.20">
    <property type="match status" value="1"/>
</dbReference>
<feature type="domain" description="Dynein heavy chain region D6 P-loop" evidence="15">
    <location>
        <begin position="1304"/>
        <end position="1423"/>
    </location>
</feature>
<dbReference type="FunFam" id="3.40.50.300:FF:000049">
    <property type="entry name" value="Dynein, axonemal, heavy chain 5"/>
    <property type="match status" value="1"/>
</dbReference>
<dbReference type="InterPro" id="IPR041228">
    <property type="entry name" value="Dynein_C"/>
</dbReference>
<evidence type="ECO:0000259" key="17">
    <source>
        <dbReference type="Pfam" id="PF12780"/>
    </source>
</evidence>
<evidence type="ECO:0000259" key="21">
    <source>
        <dbReference type="Pfam" id="PF18199"/>
    </source>
</evidence>
<dbReference type="GO" id="GO:0005874">
    <property type="term" value="C:microtubule"/>
    <property type="evidence" value="ECO:0007669"/>
    <property type="project" value="UniProtKB-KW"/>
</dbReference>
<comment type="similarity">
    <text evidence="2">Belongs to the dynein heavy chain family.</text>
</comment>
<dbReference type="Gene3D" id="1.20.1270.280">
    <property type="match status" value="1"/>
</dbReference>
<keyword evidence="3" id="KW-0963">Cytoplasm</keyword>
<evidence type="ECO:0000256" key="3">
    <source>
        <dbReference type="ARBA" id="ARBA00022490"/>
    </source>
</evidence>
<name>A0A8S3QDL1_MYTED</name>
<dbReference type="GO" id="GO:0008569">
    <property type="term" value="F:minus-end-directed microtubule motor activity"/>
    <property type="evidence" value="ECO:0007669"/>
    <property type="project" value="InterPro"/>
</dbReference>
<evidence type="ECO:0000259" key="19">
    <source>
        <dbReference type="Pfam" id="PF17857"/>
    </source>
</evidence>
<feature type="coiled-coil region" evidence="14">
    <location>
        <begin position="697"/>
        <end position="745"/>
    </location>
</feature>
<keyword evidence="11" id="KW-0505">Motor protein</keyword>
<feature type="domain" description="Dynein heavy chain AAA lid" evidence="20">
    <location>
        <begin position="1455"/>
        <end position="1591"/>
    </location>
</feature>
<dbReference type="Pfam" id="PF12780">
    <property type="entry name" value="AAA_8"/>
    <property type="match status" value="1"/>
</dbReference>
<dbReference type="FunFam" id="3.40.50.300:FF:001810">
    <property type="entry name" value="Cytoplasmic dynein 2 heavy chain 1"/>
    <property type="match status" value="1"/>
</dbReference>
<dbReference type="GO" id="GO:0031514">
    <property type="term" value="C:motile cilium"/>
    <property type="evidence" value="ECO:0007669"/>
    <property type="project" value="UniProtKB-ARBA"/>
</dbReference>
<evidence type="ECO:0000313" key="23">
    <source>
        <dbReference type="Proteomes" id="UP000683360"/>
    </source>
</evidence>
<proteinExistence type="inferred from homology"/>
<keyword evidence="23" id="KW-1185">Reference proteome</keyword>
<dbReference type="SUPFAM" id="SSF52540">
    <property type="entry name" value="P-loop containing nucleoside triphosphate hydrolases"/>
    <property type="match status" value="2"/>
</dbReference>
<comment type="subcellular location">
    <subcellularLocation>
        <location evidence="1">Cytoplasm</location>
        <location evidence="1">Cytoskeleton</location>
        <location evidence="1">Cilium axoneme</location>
    </subcellularLocation>
</comment>
<organism evidence="22 23">
    <name type="scientific">Mytilus edulis</name>
    <name type="common">Blue mussel</name>
    <dbReference type="NCBI Taxonomy" id="6550"/>
    <lineage>
        <taxon>Eukaryota</taxon>
        <taxon>Metazoa</taxon>
        <taxon>Spiralia</taxon>
        <taxon>Lophotrochozoa</taxon>
        <taxon>Mollusca</taxon>
        <taxon>Bivalvia</taxon>
        <taxon>Autobranchia</taxon>
        <taxon>Pteriomorphia</taxon>
        <taxon>Mytilida</taxon>
        <taxon>Mytiloidea</taxon>
        <taxon>Mytilidae</taxon>
        <taxon>Mytilinae</taxon>
        <taxon>Mytilus</taxon>
    </lineage>
</organism>
<dbReference type="GO" id="GO:0007018">
    <property type="term" value="P:microtubule-based movement"/>
    <property type="evidence" value="ECO:0007669"/>
    <property type="project" value="InterPro"/>
</dbReference>
<keyword evidence="7" id="KW-0067">ATP-binding</keyword>
<dbReference type="Proteomes" id="UP000683360">
    <property type="component" value="Unassembled WGS sequence"/>
</dbReference>
<gene>
    <name evidence="22" type="ORF">MEDL_9947</name>
</gene>
<evidence type="ECO:0000256" key="1">
    <source>
        <dbReference type="ARBA" id="ARBA00004430"/>
    </source>
</evidence>
<dbReference type="FunFam" id="1.20.920.30:FF:000003">
    <property type="entry name" value="Dynein axonemal heavy chain 17"/>
    <property type="match status" value="1"/>
</dbReference>
<dbReference type="EMBL" id="CAJPWZ010000501">
    <property type="protein sequence ID" value="CAG2194981.1"/>
    <property type="molecule type" value="Genomic_DNA"/>
</dbReference>
<evidence type="ECO:0000259" key="16">
    <source>
        <dbReference type="Pfam" id="PF12777"/>
    </source>
</evidence>
<dbReference type="Gene3D" id="1.10.8.720">
    <property type="entry name" value="Region D6 of dynein motor"/>
    <property type="match status" value="1"/>
</dbReference>
<dbReference type="FunFam" id="1.10.8.1220:FF:000001">
    <property type="entry name" value="Dynein axonemal heavy chain 5"/>
    <property type="match status" value="1"/>
</dbReference>
<keyword evidence="12" id="KW-0206">Cytoskeleton</keyword>
<dbReference type="InterPro" id="IPR041658">
    <property type="entry name" value="AAA_lid_11"/>
</dbReference>
<evidence type="ECO:0000256" key="12">
    <source>
        <dbReference type="ARBA" id="ARBA00023212"/>
    </source>
</evidence>
<reference evidence="22" key="1">
    <citation type="submission" date="2021-03" db="EMBL/GenBank/DDBJ databases">
        <authorList>
            <person name="Bekaert M."/>
        </authorList>
    </citation>
    <scope>NUCLEOTIDE SEQUENCE</scope>
</reference>
<dbReference type="OrthoDB" id="10251809at2759"/>
<dbReference type="InterPro" id="IPR041589">
    <property type="entry name" value="DNAH3_AAA_lid_1"/>
</dbReference>
<dbReference type="Gene3D" id="1.20.920.30">
    <property type="match status" value="1"/>
</dbReference>
<dbReference type="FunFam" id="3.40.50.300:FF:000411">
    <property type="entry name" value="dynein heavy chain 17, axonemal"/>
    <property type="match status" value="1"/>
</dbReference>
<keyword evidence="13" id="KW-0966">Cell projection</keyword>
<evidence type="ECO:0000256" key="9">
    <source>
        <dbReference type="ARBA" id="ARBA00023054"/>
    </source>
</evidence>
<keyword evidence="4" id="KW-0493">Microtubule</keyword>
<dbReference type="Pfam" id="PF03028">
    <property type="entry name" value="Dynein_heavy"/>
    <property type="match status" value="1"/>
</dbReference>
<dbReference type="GO" id="GO:0005930">
    <property type="term" value="C:axoneme"/>
    <property type="evidence" value="ECO:0007669"/>
    <property type="project" value="UniProtKB-SubCell"/>
</dbReference>
<evidence type="ECO:0000256" key="10">
    <source>
        <dbReference type="ARBA" id="ARBA00023069"/>
    </source>
</evidence>
<feature type="domain" description="Dynein heavy chain AAA module D4" evidence="17">
    <location>
        <begin position="202"/>
        <end position="461"/>
    </location>
</feature>
<dbReference type="FunFam" id="1.20.1270.280:FF:000003">
    <property type="entry name" value="Dynein axonemal heavy chain 17"/>
    <property type="match status" value="1"/>
</dbReference>
<dbReference type="FunFam" id="1.10.8.720:FF:000002">
    <property type="entry name" value="Dynein heavy chain 9, axonemal"/>
    <property type="match status" value="1"/>
</dbReference>
<dbReference type="Gene3D" id="6.10.140.1060">
    <property type="match status" value="1"/>
</dbReference>
<comment type="caution">
    <text evidence="22">The sequence shown here is derived from an EMBL/GenBank/DDBJ whole genome shotgun (WGS) entry which is preliminary data.</text>
</comment>
<feature type="domain" description="Dynein heavy chain ATP-binding dynein motor region" evidence="18">
    <location>
        <begin position="845"/>
        <end position="1062"/>
    </location>
</feature>
<dbReference type="PANTHER" id="PTHR46961:SF16">
    <property type="entry name" value="DYNEIN AXONEMAL HEAVY CHAIN 17-RELATED"/>
    <property type="match status" value="1"/>
</dbReference>
<sequence length="1896" mass="214371">MNPTAGSFTIDSRLQRHFCVFSVNFPNSDALTTIYTSILSQHLSLNHFAAGVQKYAPTLISGAVTLHNRITSTFLPTAVKFHYIFNLRDLSNIFQGILFAMPDAAKTPIDLVRLWQHEAERVYRDKLVETADLEAYDKLVKDVVKKSFEDIDETALEKVPLIFCHFANGIGDPKYNIVESFESLNKILVESLDNYNELNAVMNLVLFADAMSHICRINRILESPRGNALLIGVGGSGKQSLSRLAAFISSLDVFQIQLRKGYSIADLKLDIAALYMKAGIKNMGMVFLMTDAQVADEKFLVLINDLLASREIPDLFPDDEIENIINGIRNEVKGVGIEDTRENCWSFFIDKVRKTLKVVLCFSPVGSALRVRSRKFPAVTNCTCIDWFHEWPVEALNSVSARFLEDIEMLSPEMRESISEFMGYVHTSVNTMSHAYLTNERRYNYTTPKSFLEQIKLYQNLLEKQNVDLQGKIVRLENGLEKLRSTATQVDDLKSKLASQEVELAQKNEDANKLISVVGAETEKVSKEKAIADEEERKVSKFSEEVAKKQKACETDLAKAEPALLAAQEALNTLNKTNLTELKSFGSPPPAVINTLGAVMCLMAQGGKVPKDKSWKAAKSTVMNKVDQFLDNLVNYDKDNIHENCQKAVAPYMQDPEFNPDFVRGKSLAAAGLCSWVINIITYYEVYCTVEPKRNALAQANSELAAATEKLRLIRAKLAALEADLAKLTAEFEKATNEKLRCQQEAEMTAKTIELANRLVGGLASENVRWAEAIGNFKIQEKTLPGDVLLTTAFVSYVGCFTKQYRLDLMDGHWVPYLKGLKSPIPVTENLDPLTLLTDDAQVASWNNESLPSDRMSTENATILSNCERWPLMIDPQLQGIKWIKTKYGNDLKIIRLGQKGYLDAIEKAVANGDVVLIENIGENVDPVLDPLIGRNTIKKGRAIKMGDKEVDYHPDFKLIMQTKLANPHYQPEMQAQTTLINFTVTRDGLEDQLLAAVVSKERPDLEKLKGDLTRQQNQFKITLKELEDSLLARLSAAEGNFLGDYALVENLEHTKRTAAEIEVKAIEAKKTEIDINLARENYRPAASRASLLYFILNDLNKINPMYQFSLKAFSVVFEKAIDKAEPSEELKERVNNLIDCITYSVFMYTARGLFTRDKIIFTAQMTFQILLMAKDINPAELDFLLRFPATPNVTSPVDFMNNNSWGGIKAMSNMDDFRNLDRDIEGSAKRWKKFVESEAPEKEKFPQEWKNKTSLQKLCMMRALRPDRMSYAVTDFVTEKLGNKYTEGRSVDFASSYEESGPGTPIFFILSPGVNPLKDVEVIGKKLKFTDDDKNFHNISLGQGQEVVAEQALDIAAKEGHWVILQNVHLVQKWLATLEKKLEKYGEESHDSYRVFISAEPAGLPEYHIIPQGILEAAIKITNEPPTGMFANLHKALDNFDQNTMEMCARETEFKSILFSLCYFHAVVCERRKFGPQGWNRVYPYNTGDLTISAMVLYNYLEANAKVPWEDLRYLFGEIMYGGHITDDWDRRLCKTYLEVYMHPDMLDGELYLAQGFLSPPNSDYKGYHAYIDECLPQESPYLYGLHPNAEIEFLTTISENLFRTVFEMQPRDAGASGGTGVSREEKIKTILDEISEKLPEEFNMLEIMGKVPPEERTPYVVVAFQETERMNGLTSEMKRTLRELDLGLKGELTITADMEALGNALYLDVVPENWSKKAYPSLHGLGIWYADLLLRIKELETWTADFQLPAAVWLGGFFNPQSFLTAIMQQMARKNEWPLDRMVLQCDVTKKAREDMAGPPREGAYVHGLYMEGARWDMQTSMIGEARLKELAPAMPVIFIKAIPVDRMDTRNIYECPVYKTKSRGPTFVWTFNLKSKEKASKWVLGGVALLLQV</sequence>
<keyword evidence="9 14" id="KW-0175">Coiled coil</keyword>
<dbReference type="FunFam" id="1.20.920.20:FF:000003">
    <property type="entry name" value="Dynein axonemal heavy chain 17"/>
    <property type="match status" value="1"/>
</dbReference>
<keyword evidence="5" id="KW-0677">Repeat</keyword>
<dbReference type="FunFam" id="3.10.490.20:FF:000002">
    <property type="entry name" value="Dynein axonemal heavy chain 17"/>
    <property type="match status" value="1"/>
</dbReference>
<dbReference type="InterPro" id="IPR043160">
    <property type="entry name" value="Dynein_C_barrel"/>
</dbReference>
<keyword evidence="6" id="KW-0547">Nucleotide-binding</keyword>
<dbReference type="PANTHER" id="PTHR46961">
    <property type="entry name" value="DYNEIN HEAVY CHAIN 1, AXONEMAL-LIKE PROTEIN"/>
    <property type="match status" value="1"/>
</dbReference>
<evidence type="ECO:0000259" key="20">
    <source>
        <dbReference type="Pfam" id="PF18198"/>
    </source>
</evidence>
<evidence type="ECO:0000256" key="2">
    <source>
        <dbReference type="ARBA" id="ARBA00008887"/>
    </source>
</evidence>
<protein>
    <submittedName>
        <fullName evidence="22">DNAH</fullName>
    </submittedName>
</protein>
<evidence type="ECO:0000256" key="13">
    <source>
        <dbReference type="ARBA" id="ARBA00023273"/>
    </source>
</evidence>
<evidence type="ECO:0000259" key="18">
    <source>
        <dbReference type="Pfam" id="PF12781"/>
    </source>
</evidence>
<dbReference type="Pfam" id="PF12777">
    <property type="entry name" value="MT"/>
    <property type="match status" value="1"/>
</dbReference>
<dbReference type="InterPro" id="IPR035706">
    <property type="entry name" value="AAA_9"/>
</dbReference>
<feature type="coiled-coil region" evidence="14">
    <location>
        <begin position="466"/>
        <end position="552"/>
    </location>
</feature>
<feature type="domain" description="Dynein heavy chain coiled coil stalk" evidence="16">
    <location>
        <begin position="475"/>
        <end position="818"/>
    </location>
</feature>
<dbReference type="InterPro" id="IPR042219">
    <property type="entry name" value="AAA_lid_11_sf"/>
</dbReference>
<dbReference type="Pfam" id="PF17857">
    <property type="entry name" value="AAA_lid_1"/>
    <property type="match status" value="1"/>
</dbReference>
<dbReference type="Gene3D" id="1.20.920.20">
    <property type="match status" value="1"/>
</dbReference>
<evidence type="ECO:0000256" key="7">
    <source>
        <dbReference type="ARBA" id="ARBA00022840"/>
    </source>
</evidence>
<dbReference type="Pfam" id="PF12781">
    <property type="entry name" value="AAA_9"/>
    <property type="match status" value="1"/>
</dbReference>
<keyword evidence="10" id="KW-0969">Cilium</keyword>
<dbReference type="Pfam" id="PF18199">
    <property type="entry name" value="Dynein_C"/>
    <property type="match status" value="1"/>
</dbReference>
<dbReference type="GO" id="GO:0045505">
    <property type="term" value="F:dynein intermediate chain binding"/>
    <property type="evidence" value="ECO:0007669"/>
    <property type="project" value="InterPro"/>
</dbReference>
<evidence type="ECO:0000259" key="15">
    <source>
        <dbReference type="Pfam" id="PF03028"/>
    </source>
</evidence>
<evidence type="ECO:0000256" key="6">
    <source>
        <dbReference type="ARBA" id="ARBA00022741"/>
    </source>
</evidence>
<evidence type="ECO:0000256" key="4">
    <source>
        <dbReference type="ARBA" id="ARBA00022701"/>
    </source>
</evidence>
<feature type="domain" description="Dynein heavy chain 3 AAA+ lid" evidence="19">
    <location>
        <begin position="59"/>
        <end position="154"/>
    </location>
</feature>
<dbReference type="InterPro" id="IPR027417">
    <property type="entry name" value="P-loop_NTPase"/>
</dbReference>
<dbReference type="GO" id="GO:0051959">
    <property type="term" value="F:dynein light intermediate chain binding"/>
    <property type="evidence" value="ECO:0007669"/>
    <property type="project" value="InterPro"/>
</dbReference>
<dbReference type="InterPro" id="IPR004273">
    <property type="entry name" value="Dynein_heavy_D6_P-loop"/>
</dbReference>
<dbReference type="GO" id="GO:0005524">
    <property type="term" value="F:ATP binding"/>
    <property type="evidence" value="ECO:0007669"/>
    <property type="project" value="UniProtKB-KW"/>
</dbReference>
<dbReference type="Pfam" id="PF18198">
    <property type="entry name" value="AAA_lid_11"/>
    <property type="match status" value="1"/>
</dbReference>